<evidence type="ECO:0000256" key="12">
    <source>
        <dbReference type="ARBA" id="ARBA00022741"/>
    </source>
</evidence>
<organism evidence="21 22">
    <name type="scientific">Ruegeria pomeroyi</name>
    <dbReference type="NCBI Taxonomy" id="89184"/>
    <lineage>
        <taxon>Bacteria</taxon>
        <taxon>Pseudomonadati</taxon>
        <taxon>Pseudomonadota</taxon>
        <taxon>Alphaproteobacteria</taxon>
        <taxon>Rhodobacterales</taxon>
        <taxon>Roseobacteraceae</taxon>
        <taxon>Ruegeria</taxon>
    </lineage>
</organism>
<dbReference type="InterPro" id="IPR016037">
    <property type="entry name" value="DHQ_synth_AroB"/>
</dbReference>
<dbReference type="Gene3D" id="1.20.1090.10">
    <property type="entry name" value="Dehydroquinate synthase-like - alpha domain"/>
    <property type="match status" value="1"/>
</dbReference>
<comment type="cofactor">
    <cofactor evidence="18">
        <name>Co(2+)</name>
        <dbReference type="ChEBI" id="CHEBI:48828"/>
    </cofactor>
    <cofactor evidence="18">
        <name>Zn(2+)</name>
        <dbReference type="ChEBI" id="CHEBI:29105"/>
    </cofactor>
    <text evidence="18">Binds 1 divalent metal cation per subunit. Can use either Co(2+) or Zn(2+).</text>
</comment>
<accession>A0A9Q3WQ41</accession>
<feature type="binding site" evidence="18">
    <location>
        <position position="186"/>
    </location>
    <ligand>
        <name>Zn(2+)</name>
        <dbReference type="ChEBI" id="CHEBI:29105"/>
    </ligand>
</feature>
<comment type="caution">
    <text evidence="21">The sequence shown here is derived from an EMBL/GenBank/DDBJ whole genome shotgun (WGS) entry which is preliminary data.</text>
</comment>
<evidence type="ECO:0000256" key="10">
    <source>
        <dbReference type="ARBA" id="ARBA00022605"/>
    </source>
</evidence>
<dbReference type="SUPFAM" id="SSF56796">
    <property type="entry name" value="Dehydroquinate synthase-like"/>
    <property type="match status" value="1"/>
</dbReference>
<evidence type="ECO:0000256" key="3">
    <source>
        <dbReference type="ARBA" id="ARBA00003485"/>
    </source>
</evidence>
<feature type="binding site" evidence="18">
    <location>
        <position position="267"/>
    </location>
    <ligand>
        <name>Zn(2+)</name>
        <dbReference type="ChEBI" id="CHEBI:29105"/>
    </ligand>
</feature>
<dbReference type="EMBL" id="JAGQAF010000013">
    <property type="protein sequence ID" value="MCE8539457.1"/>
    <property type="molecule type" value="Genomic_DNA"/>
</dbReference>
<dbReference type="PANTHER" id="PTHR43622">
    <property type="entry name" value="3-DEHYDROQUINATE SYNTHASE"/>
    <property type="match status" value="1"/>
</dbReference>
<evidence type="ECO:0000256" key="4">
    <source>
        <dbReference type="ARBA" id="ARBA00004496"/>
    </source>
</evidence>
<dbReference type="InterPro" id="IPR030960">
    <property type="entry name" value="DHQS/DOIS_N"/>
</dbReference>
<keyword evidence="9 18" id="KW-0963">Cytoplasm</keyword>
<dbReference type="Proteomes" id="UP000813672">
    <property type="component" value="Unassembled WGS sequence"/>
</dbReference>
<comment type="subcellular location">
    <subcellularLocation>
        <location evidence="4 18">Cytoplasm</location>
    </subcellularLocation>
</comment>
<dbReference type="InterPro" id="IPR050071">
    <property type="entry name" value="Dehydroquinate_synthase"/>
</dbReference>
<evidence type="ECO:0000256" key="9">
    <source>
        <dbReference type="ARBA" id="ARBA00022490"/>
    </source>
</evidence>
<feature type="binding site" evidence="18">
    <location>
        <begin position="131"/>
        <end position="132"/>
    </location>
    <ligand>
        <name>NAD(+)</name>
        <dbReference type="ChEBI" id="CHEBI:57540"/>
    </ligand>
</feature>
<sequence>MMKTVHVALGARSYDVEIGPGLMAEAGARIAPLLKRRRVCVLTDETVASLHLEALREGLAAGGITMQALALPPGEATKSWPHLERAVDWLLAEKVERNDIVVAFGGGVIGDLAGFAAAILRRGVRFVQIPTSLLAQVDSSVGGKTGINASHGKNLIGAFHQPSLVLADTSVLGTLTARDFLAGYGEVVKYGLLGDAAFFDWLEGQGPALAGGDMAARVEAVTRSVQMKADIVARDETEQGDRALLNLGHTFCHALEAATGYSDRLLHGEGVAIGCALAFELSARLGLCSQEDPSRVRAHLKAMGMKTDLSDIPGDLPGAAALVDLMAQDKKVVDGQLRFILARGIGQAFVTSDVPRAAVLSVLEDALASC</sequence>
<keyword evidence="15 18" id="KW-0057">Aromatic amino acid biosynthesis</keyword>
<keyword evidence="17 18" id="KW-0170">Cobalt</keyword>
<feature type="binding site" evidence="18">
    <location>
        <position position="144"/>
    </location>
    <ligand>
        <name>NAD(+)</name>
        <dbReference type="ChEBI" id="CHEBI:57540"/>
    </ligand>
</feature>
<dbReference type="FunFam" id="3.40.50.1970:FF:000001">
    <property type="entry name" value="3-dehydroquinate synthase"/>
    <property type="match status" value="1"/>
</dbReference>
<evidence type="ECO:0000256" key="15">
    <source>
        <dbReference type="ARBA" id="ARBA00023141"/>
    </source>
</evidence>
<dbReference type="GO" id="GO:0046872">
    <property type="term" value="F:metal ion binding"/>
    <property type="evidence" value="ECO:0007669"/>
    <property type="project" value="UniProtKB-KW"/>
</dbReference>
<comment type="caution">
    <text evidence="18">Lacks conserved residue(s) required for the propagation of feature annotation.</text>
</comment>
<evidence type="ECO:0000313" key="21">
    <source>
        <dbReference type="EMBL" id="MCE8539457.1"/>
    </source>
</evidence>
<dbReference type="GO" id="GO:0005737">
    <property type="term" value="C:cytoplasm"/>
    <property type="evidence" value="ECO:0007669"/>
    <property type="project" value="UniProtKB-SubCell"/>
</dbReference>
<dbReference type="InterPro" id="IPR056179">
    <property type="entry name" value="DHQS_C"/>
</dbReference>
<dbReference type="Pfam" id="PF24621">
    <property type="entry name" value="DHQS_C"/>
    <property type="match status" value="1"/>
</dbReference>
<evidence type="ECO:0000256" key="13">
    <source>
        <dbReference type="ARBA" id="ARBA00022833"/>
    </source>
</evidence>
<dbReference type="PIRSF" id="PIRSF001455">
    <property type="entry name" value="DHQ_synth"/>
    <property type="match status" value="1"/>
</dbReference>
<dbReference type="AlphaFoldDB" id="A0A9Q3WQ41"/>
<evidence type="ECO:0000256" key="1">
    <source>
        <dbReference type="ARBA" id="ARBA00001393"/>
    </source>
</evidence>
<dbReference type="GO" id="GO:0008652">
    <property type="term" value="P:amino acid biosynthetic process"/>
    <property type="evidence" value="ECO:0007669"/>
    <property type="project" value="UniProtKB-KW"/>
</dbReference>
<dbReference type="NCBIfam" id="TIGR01357">
    <property type="entry name" value="aroB"/>
    <property type="match status" value="1"/>
</dbReference>
<evidence type="ECO:0000256" key="7">
    <source>
        <dbReference type="ARBA" id="ARBA00013031"/>
    </source>
</evidence>
<comment type="catalytic activity">
    <reaction evidence="1 18">
        <text>7-phospho-2-dehydro-3-deoxy-D-arabino-heptonate = 3-dehydroquinate + phosphate</text>
        <dbReference type="Rhea" id="RHEA:21968"/>
        <dbReference type="ChEBI" id="CHEBI:32364"/>
        <dbReference type="ChEBI" id="CHEBI:43474"/>
        <dbReference type="ChEBI" id="CHEBI:58394"/>
        <dbReference type="EC" id="4.2.3.4"/>
    </reaction>
</comment>
<proteinExistence type="inferred from homology"/>
<dbReference type="GO" id="GO:0000166">
    <property type="term" value="F:nucleotide binding"/>
    <property type="evidence" value="ECO:0007669"/>
    <property type="project" value="UniProtKB-KW"/>
</dbReference>
<feature type="domain" description="3-dehydroquinate synthase C-terminal" evidence="20">
    <location>
        <begin position="183"/>
        <end position="332"/>
    </location>
</feature>
<keyword evidence="11 18" id="KW-0479">Metal-binding</keyword>
<comment type="cofactor">
    <cofactor evidence="2 18">
        <name>NAD(+)</name>
        <dbReference type="ChEBI" id="CHEBI:57540"/>
    </cofactor>
</comment>
<feature type="binding site" evidence="18">
    <location>
        <position position="153"/>
    </location>
    <ligand>
        <name>NAD(+)</name>
        <dbReference type="ChEBI" id="CHEBI:57540"/>
    </ligand>
</feature>
<dbReference type="InterPro" id="IPR030963">
    <property type="entry name" value="DHQ_synth_fam"/>
</dbReference>
<evidence type="ECO:0000256" key="6">
    <source>
        <dbReference type="ARBA" id="ARBA00005412"/>
    </source>
</evidence>
<keyword evidence="12 18" id="KW-0547">Nucleotide-binding</keyword>
<protein>
    <recommendedName>
        <fullName evidence="8 18">3-dehydroquinate synthase</fullName>
        <shortName evidence="18">DHQS</shortName>
        <ecNumber evidence="7 18">4.2.3.4</ecNumber>
    </recommendedName>
</protein>
<feature type="domain" description="3-dehydroquinate synthase N-terminal" evidence="19">
    <location>
        <begin position="70"/>
        <end position="180"/>
    </location>
</feature>
<dbReference type="RefSeq" id="WP_234221422.1">
    <property type="nucleotide sequence ID" value="NZ_JAGQAF010000013.1"/>
</dbReference>
<dbReference type="GO" id="GO:0009423">
    <property type="term" value="P:chorismate biosynthetic process"/>
    <property type="evidence" value="ECO:0007669"/>
    <property type="project" value="UniProtKB-UniRule"/>
</dbReference>
<evidence type="ECO:0000256" key="14">
    <source>
        <dbReference type="ARBA" id="ARBA00023027"/>
    </source>
</evidence>
<evidence type="ECO:0000256" key="2">
    <source>
        <dbReference type="ARBA" id="ARBA00001911"/>
    </source>
</evidence>
<dbReference type="Pfam" id="PF01761">
    <property type="entry name" value="DHQ_synthase"/>
    <property type="match status" value="1"/>
</dbReference>
<comment type="function">
    <text evidence="3 18">Catalyzes the conversion of 3-deoxy-D-arabino-heptulosonate 7-phosphate (DAHP) to dehydroquinate (DHQ).</text>
</comment>
<dbReference type="CDD" id="cd08195">
    <property type="entry name" value="DHQS"/>
    <property type="match status" value="1"/>
</dbReference>
<dbReference type="Gene3D" id="3.40.50.1970">
    <property type="match status" value="1"/>
</dbReference>
<feature type="binding site" evidence="18">
    <location>
        <begin position="107"/>
        <end position="111"/>
    </location>
    <ligand>
        <name>NAD(+)</name>
        <dbReference type="ChEBI" id="CHEBI:57540"/>
    </ligand>
</feature>
<comment type="similarity">
    <text evidence="6 18">Belongs to the sugar phosphate cyclases superfamily. Dehydroquinate synthase family.</text>
</comment>
<evidence type="ECO:0000256" key="8">
    <source>
        <dbReference type="ARBA" id="ARBA00017684"/>
    </source>
</evidence>
<dbReference type="HAMAP" id="MF_00110">
    <property type="entry name" value="DHQ_synthase"/>
    <property type="match status" value="1"/>
</dbReference>
<evidence type="ECO:0000259" key="20">
    <source>
        <dbReference type="Pfam" id="PF24621"/>
    </source>
</evidence>
<evidence type="ECO:0000256" key="11">
    <source>
        <dbReference type="ARBA" id="ARBA00022723"/>
    </source>
</evidence>
<name>A0A9Q3WQ41_9RHOB</name>
<keyword evidence="14 18" id="KW-0520">NAD</keyword>
<keyword evidence="10 18" id="KW-0028">Amino-acid biosynthesis</keyword>
<feature type="binding site" evidence="18">
    <location>
        <position position="249"/>
    </location>
    <ligand>
        <name>Zn(2+)</name>
        <dbReference type="ChEBI" id="CHEBI:29105"/>
    </ligand>
</feature>
<evidence type="ECO:0000256" key="17">
    <source>
        <dbReference type="ARBA" id="ARBA00023285"/>
    </source>
</evidence>
<evidence type="ECO:0000259" key="19">
    <source>
        <dbReference type="Pfam" id="PF01761"/>
    </source>
</evidence>
<evidence type="ECO:0000256" key="5">
    <source>
        <dbReference type="ARBA" id="ARBA00004661"/>
    </source>
</evidence>
<evidence type="ECO:0000256" key="16">
    <source>
        <dbReference type="ARBA" id="ARBA00023239"/>
    </source>
</evidence>
<dbReference type="EC" id="4.2.3.4" evidence="7 18"/>
<keyword evidence="16 18" id="KW-0456">Lyase</keyword>
<dbReference type="PANTHER" id="PTHR43622:SF7">
    <property type="entry name" value="3-DEHYDROQUINATE SYNTHASE, CHLOROPLASTIC"/>
    <property type="match status" value="1"/>
</dbReference>
<dbReference type="GO" id="GO:0003856">
    <property type="term" value="F:3-dehydroquinate synthase activity"/>
    <property type="evidence" value="ECO:0007669"/>
    <property type="project" value="UniProtKB-UniRule"/>
</dbReference>
<gene>
    <name evidence="18 21" type="primary">aroB</name>
    <name evidence="21" type="ORF">KBY27_18525</name>
</gene>
<keyword evidence="13 18" id="KW-0862">Zinc</keyword>
<dbReference type="GO" id="GO:0009073">
    <property type="term" value="P:aromatic amino acid family biosynthetic process"/>
    <property type="evidence" value="ECO:0007669"/>
    <property type="project" value="UniProtKB-KW"/>
</dbReference>
<reference evidence="21" key="1">
    <citation type="journal article" date="2021" name="Environ. Microbiol.">
        <title>Cryptic niche differentiation of novel sediment ecotypes of Rugeria pomeroyi correlates with nitrate respiration.</title>
        <authorList>
            <person name="Lin X."/>
            <person name="McNichol J."/>
            <person name="Chu X."/>
            <person name="Qian Y."/>
            <person name="Luo H."/>
        </authorList>
    </citation>
    <scope>NUCLEOTIDE SEQUENCE</scope>
    <source>
        <strain evidence="21">SZCCDBB064</strain>
    </source>
</reference>
<evidence type="ECO:0000313" key="22">
    <source>
        <dbReference type="Proteomes" id="UP000813672"/>
    </source>
</evidence>
<evidence type="ECO:0000256" key="18">
    <source>
        <dbReference type="HAMAP-Rule" id="MF_00110"/>
    </source>
</evidence>
<comment type="pathway">
    <text evidence="5 18">Metabolic intermediate biosynthesis; chorismate biosynthesis; chorismate from D-erythrose 4-phosphate and phosphoenolpyruvate: step 2/7.</text>
</comment>